<evidence type="ECO:0000313" key="1">
    <source>
        <dbReference type="EMBL" id="VFK56920.1"/>
    </source>
</evidence>
<accession>A0A450ZT19</accession>
<protein>
    <submittedName>
        <fullName evidence="1">Uncharacterized protein</fullName>
    </submittedName>
</protein>
<proteinExistence type="predicted"/>
<gene>
    <name evidence="2" type="ORF">BECKTUN1418E_GA0071001_10975</name>
    <name evidence="1" type="ORF">BECKTUN1418F_GA0071002_10995</name>
</gene>
<sequence length="70" mass="7671">MPVSEANRIAESNTADAVCIDAVYLCEPMQFESTPSALMQFALMRSTALANRCGSPLRAHRHPTSSFLQQ</sequence>
<dbReference type="AlphaFoldDB" id="A0A450ZT19"/>
<evidence type="ECO:0000313" key="2">
    <source>
        <dbReference type="EMBL" id="VFK64661.1"/>
    </source>
</evidence>
<dbReference type="EMBL" id="CAADFY010000099">
    <property type="protein sequence ID" value="VFK56920.1"/>
    <property type="molecule type" value="Genomic_DNA"/>
</dbReference>
<name>A0A450ZT19_9GAMM</name>
<organism evidence="1">
    <name type="scientific">Candidatus Kentrum sp. TUN</name>
    <dbReference type="NCBI Taxonomy" id="2126343"/>
    <lineage>
        <taxon>Bacteria</taxon>
        <taxon>Pseudomonadati</taxon>
        <taxon>Pseudomonadota</taxon>
        <taxon>Gammaproteobacteria</taxon>
        <taxon>Candidatus Kentrum</taxon>
    </lineage>
</organism>
<dbReference type="EMBL" id="CAADFV010000097">
    <property type="protein sequence ID" value="VFK64661.1"/>
    <property type="molecule type" value="Genomic_DNA"/>
</dbReference>
<reference evidence="1" key="1">
    <citation type="submission" date="2019-02" db="EMBL/GenBank/DDBJ databases">
        <authorList>
            <person name="Gruber-Vodicka R. H."/>
            <person name="Seah K. B. B."/>
        </authorList>
    </citation>
    <scope>NUCLEOTIDE SEQUENCE</scope>
    <source>
        <strain evidence="2">BECK_BY2</strain>
        <strain evidence="1">BECK_BY3</strain>
    </source>
</reference>